<feature type="signal peptide" evidence="1">
    <location>
        <begin position="1"/>
        <end position="23"/>
    </location>
</feature>
<gene>
    <name evidence="2" type="ORF">GCM10009114_07970</name>
</gene>
<sequence length="95" mass="10147">MFNKISATAIVLSGLAFSTTSQAAEVSVEQLVGSLVSHAAYATKQEISNGLQEAVLTANYTLSLDSEADYYATNVTITDLTDEDTELKEHNSKAE</sequence>
<accession>A0ABP3WR72</accession>
<feature type="chain" id="PRO_5046414067" evidence="1">
    <location>
        <begin position="24"/>
        <end position="95"/>
    </location>
</feature>
<keyword evidence="1" id="KW-0732">Signal</keyword>
<evidence type="ECO:0000313" key="2">
    <source>
        <dbReference type="EMBL" id="GAA0853911.1"/>
    </source>
</evidence>
<evidence type="ECO:0000313" key="3">
    <source>
        <dbReference type="Proteomes" id="UP001500359"/>
    </source>
</evidence>
<dbReference type="Proteomes" id="UP001500359">
    <property type="component" value="Unassembled WGS sequence"/>
</dbReference>
<keyword evidence="3" id="KW-1185">Reference proteome</keyword>
<evidence type="ECO:0000256" key="1">
    <source>
        <dbReference type="SAM" id="SignalP"/>
    </source>
</evidence>
<organism evidence="2 3">
    <name type="scientific">Aliiglaciecola litoralis</name>
    <dbReference type="NCBI Taxonomy" id="582857"/>
    <lineage>
        <taxon>Bacteria</taxon>
        <taxon>Pseudomonadati</taxon>
        <taxon>Pseudomonadota</taxon>
        <taxon>Gammaproteobacteria</taxon>
        <taxon>Alteromonadales</taxon>
        <taxon>Alteromonadaceae</taxon>
        <taxon>Aliiglaciecola</taxon>
    </lineage>
</organism>
<proteinExistence type="predicted"/>
<protein>
    <submittedName>
        <fullName evidence="2">Uncharacterized protein</fullName>
    </submittedName>
</protein>
<reference evidence="3" key="1">
    <citation type="journal article" date="2019" name="Int. J. Syst. Evol. Microbiol.">
        <title>The Global Catalogue of Microorganisms (GCM) 10K type strain sequencing project: providing services to taxonomists for standard genome sequencing and annotation.</title>
        <authorList>
            <consortium name="The Broad Institute Genomics Platform"/>
            <consortium name="The Broad Institute Genome Sequencing Center for Infectious Disease"/>
            <person name="Wu L."/>
            <person name="Ma J."/>
        </authorList>
    </citation>
    <scope>NUCLEOTIDE SEQUENCE [LARGE SCALE GENOMIC DNA]</scope>
    <source>
        <strain evidence="3">JCM 15896</strain>
    </source>
</reference>
<dbReference type="RefSeq" id="WP_343856770.1">
    <property type="nucleotide sequence ID" value="NZ_BAAAFD010000002.1"/>
</dbReference>
<comment type="caution">
    <text evidence="2">The sequence shown here is derived from an EMBL/GenBank/DDBJ whole genome shotgun (WGS) entry which is preliminary data.</text>
</comment>
<dbReference type="EMBL" id="BAAAFD010000002">
    <property type="protein sequence ID" value="GAA0853911.1"/>
    <property type="molecule type" value="Genomic_DNA"/>
</dbReference>
<name>A0ABP3WR72_9ALTE</name>